<dbReference type="AlphaFoldDB" id="A0A4S2FIP3"/>
<evidence type="ECO:0000259" key="3">
    <source>
        <dbReference type="Pfam" id="PF13505"/>
    </source>
</evidence>
<keyword evidence="1 2" id="KW-0732">Signal</keyword>
<dbReference type="SUPFAM" id="SSF56925">
    <property type="entry name" value="OMPA-like"/>
    <property type="match status" value="1"/>
</dbReference>
<comment type="caution">
    <text evidence="4">The sequence shown here is derived from an EMBL/GenBank/DDBJ whole genome shotgun (WGS) entry which is preliminary data.</text>
</comment>
<dbReference type="InterPro" id="IPR011250">
    <property type="entry name" value="OMP/PagP_B-barrel"/>
</dbReference>
<dbReference type="InterPro" id="IPR027385">
    <property type="entry name" value="Beta-barrel_OMP"/>
</dbReference>
<evidence type="ECO:0000313" key="5">
    <source>
        <dbReference type="Proteomes" id="UP000310760"/>
    </source>
</evidence>
<gene>
    <name evidence="4" type="ORF">E5339_15350</name>
</gene>
<evidence type="ECO:0000256" key="2">
    <source>
        <dbReference type="SAM" id="SignalP"/>
    </source>
</evidence>
<dbReference type="EMBL" id="SRYJ01000036">
    <property type="protein sequence ID" value="TGY68746.1"/>
    <property type="molecule type" value="Genomic_DNA"/>
</dbReference>
<dbReference type="Gene3D" id="2.40.160.20">
    <property type="match status" value="1"/>
</dbReference>
<dbReference type="RefSeq" id="WP_135952238.1">
    <property type="nucleotide sequence ID" value="NZ_CAOOJZ010000019.1"/>
</dbReference>
<name>A0A4S2FIP3_9BACT</name>
<feature type="domain" description="Outer membrane protein beta-barrel" evidence="3">
    <location>
        <begin position="8"/>
        <end position="225"/>
    </location>
</feature>
<protein>
    <submittedName>
        <fullName evidence="4">PorT family protein</fullName>
    </submittedName>
</protein>
<evidence type="ECO:0000256" key="1">
    <source>
        <dbReference type="ARBA" id="ARBA00022729"/>
    </source>
</evidence>
<feature type="chain" id="PRO_5021032820" evidence="2">
    <location>
        <begin position="22"/>
        <end position="225"/>
    </location>
</feature>
<accession>A0A4S2FIP3</accession>
<proteinExistence type="predicted"/>
<dbReference type="Proteomes" id="UP000310760">
    <property type="component" value="Unassembled WGS sequence"/>
</dbReference>
<evidence type="ECO:0000313" key="4">
    <source>
        <dbReference type="EMBL" id="TGY68746.1"/>
    </source>
</evidence>
<dbReference type="Pfam" id="PF13505">
    <property type="entry name" value="OMP_b-brl"/>
    <property type="match status" value="1"/>
</dbReference>
<organism evidence="4 5">
    <name type="scientific">Phocaeicola sartorii</name>
    <dbReference type="NCBI Taxonomy" id="671267"/>
    <lineage>
        <taxon>Bacteria</taxon>
        <taxon>Pseudomonadati</taxon>
        <taxon>Bacteroidota</taxon>
        <taxon>Bacteroidia</taxon>
        <taxon>Bacteroidales</taxon>
        <taxon>Bacteroidaceae</taxon>
        <taxon>Phocaeicola</taxon>
    </lineage>
</organism>
<sequence length="225" mass="24994">MKTNKLILACLVILCSLPAMAQVKLGVEAGANLSNYLTNSHSNPSGSKDMKVGFQTGVTADYEFQNHLMLMSGLYFIRKGGNLKLGENYGKNSYYRYPNVEVKMNYLQIPVKLGYNFHINDKLSLIPYIGLYAAYGFNAGKSDLQMVDNGKLLDTNWKPTEGYGYSAGQSIRGFKHWEVGAIAGVKAVIGKHYTISFDYNIGLNKAQSTYGLRNSTFQLSVGYRF</sequence>
<reference evidence="4 5" key="1">
    <citation type="submission" date="2019-04" db="EMBL/GenBank/DDBJ databases">
        <title>Microbes associate with the intestines of laboratory mice.</title>
        <authorList>
            <person name="Navarre W."/>
            <person name="Wong E."/>
            <person name="Huang K."/>
            <person name="Tropini C."/>
            <person name="Ng K."/>
            <person name="Yu B."/>
        </authorList>
    </citation>
    <scope>NUCLEOTIDE SEQUENCE [LARGE SCALE GENOMIC DNA]</scope>
    <source>
        <strain evidence="4 5">NM22_B1</strain>
    </source>
</reference>
<feature type="signal peptide" evidence="2">
    <location>
        <begin position="1"/>
        <end position="21"/>
    </location>
</feature>